<dbReference type="Proteomes" id="UP000254255">
    <property type="component" value="Unassembled WGS sequence"/>
</dbReference>
<organism evidence="2 3">
    <name type="scientific">Escherichia coli</name>
    <dbReference type="NCBI Taxonomy" id="562"/>
    <lineage>
        <taxon>Bacteria</taxon>
        <taxon>Pseudomonadati</taxon>
        <taxon>Pseudomonadota</taxon>
        <taxon>Gammaproteobacteria</taxon>
        <taxon>Enterobacterales</taxon>
        <taxon>Enterobacteriaceae</taxon>
        <taxon>Escherichia</taxon>
    </lineage>
</organism>
<dbReference type="InterPro" id="IPR040982">
    <property type="entry name" value="DNA_pol3_finger"/>
</dbReference>
<dbReference type="Gene3D" id="1.10.150.870">
    <property type="match status" value="1"/>
</dbReference>
<dbReference type="PANTHER" id="PTHR32294:SF0">
    <property type="entry name" value="DNA POLYMERASE III SUBUNIT ALPHA"/>
    <property type="match status" value="1"/>
</dbReference>
<keyword evidence="2" id="KW-0808">Transferase</keyword>
<evidence type="ECO:0000313" key="2">
    <source>
        <dbReference type="EMBL" id="STN26530.1"/>
    </source>
</evidence>
<name>A0A377FA94_ECOLX</name>
<accession>A0A377FA94</accession>
<evidence type="ECO:0000313" key="3">
    <source>
        <dbReference type="Proteomes" id="UP000254255"/>
    </source>
</evidence>
<feature type="domain" description="DNA polymerase III alpha subunit finger" evidence="1">
    <location>
        <begin position="72"/>
        <end position="104"/>
    </location>
</feature>
<dbReference type="GO" id="GO:0006260">
    <property type="term" value="P:DNA replication"/>
    <property type="evidence" value="ECO:0007669"/>
    <property type="project" value="InterPro"/>
</dbReference>
<keyword evidence="2" id="KW-0548">Nucleotidyltransferase</keyword>
<sequence>MIALVALFRPVRCNQGWWITLSTVNMVVKRSPIRTYSGSMKPETGTGANLRHYPVSGTGHADCAGAFWLYPRGADMLRRAMGKKKPEEMAKQRSVFAEGAEKNGINAELAMKIFDLVEKFAGYGFNKSHSAAYALVSYQTLWLKAHYPAEFMAAVMTADMDNTEKVVGLVDECWRMGLKILPPDINSGLYHFHVNDDGEIVYGIGRDQRGR</sequence>
<proteinExistence type="predicted"/>
<dbReference type="PANTHER" id="PTHR32294">
    <property type="entry name" value="DNA POLYMERASE III SUBUNIT ALPHA"/>
    <property type="match status" value="1"/>
</dbReference>
<dbReference type="EMBL" id="UGET01000006">
    <property type="protein sequence ID" value="STN26530.1"/>
    <property type="molecule type" value="Genomic_DNA"/>
</dbReference>
<reference evidence="2 3" key="1">
    <citation type="submission" date="2018-06" db="EMBL/GenBank/DDBJ databases">
        <authorList>
            <consortium name="Pathogen Informatics"/>
            <person name="Doyle S."/>
        </authorList>
    </citation>
    <scope>NUCLEOTIDE SEQUENCE [LARGE SCALE GENOMIC DNA]</scope>
    <source>
        <strain evidence="2 3">NCTC13148</strain>
    </source>
</reference>
<evidence type="ECO:0000259" key="1">
    <source>
        <dbReference type="Pfam" id="PF17657"/>
    </source>
</evidence>
<dbReference type="EC" id="2.7.7.7" evidence="2"/>
<dbReference type="AlphaFoldDB" id="A0A377FA94"/>
<dbReference type="InterPro" id="IPR004805">
    <property type="entry name" value="DnaE2/DnaE/PolC"/>
</dbReference>
<protein>
    <submittedName>
        <fullName evidence="2">DNA polymerase III subunit alpha</fullName>
        <ecNumber evidence="2">2.7.7.7</ecNumber>
    </submittedName>
</protein>
<dbReference type="GO" id="GO:0008408">
    <property type="term" value="F:3'-5' exonuclease activity"/>
    <property type="evidence" value="ECO:0007669"/>
    <property type="project" value="InterPro"/>
</dbReference>
<gene>
    <name evidence="2" type="primary">dnaE_3</name>
    <name evidence="2" type="ORF">NCTC13148_06980</name>
</gene>
<dbReference type="Pfam" id="PF17657">
    <property type="entry name" value="DNA_pol3_finger"/>
    <property type="match status" value="1"/>
</dbReference>
<dbReference type="GO" id="GO:0003887">
    <property type="term" value="F:DNA-directed DNA polymerase activity"/>
    <property type="evidence" value="ECO:0007669"/>
    <property type="project" value="UniProtKB-EC"/>
</dbReference>